<name>A0ABT3KGF6_9GAMM</name>
<protein>
    <submittedName>
        <fullName evidence="2">Helix-hairpin-helix domain-containing protein</fullName>
    </submittedName>
</protein>
<evidence type="ECO:0000313" key="2">
    <source>
        <dbReference type="EMBL" id="MCW4629610.1"/>
    </source>
</evidence>
<organism evidence="2 3">
    <name type="scientific">Marinomonas rhodophyticola</name>
    <dbReference type="NCBI Taxonomy" id="2992803"/>
    <lineage>
        <taxon>Bacteria</taxon>
        <taxon>Pseudomonadati</taxon>
        <taxon>Pseudomonadota</taxon>
        <taxon>Gammaproteobacteria</taxon>
        <taxon>Oceanospirillales</taxon>
        <taxon>Oceanospirillaceae</taxon>
        <taxon>Marinomonas</taxon>
    </lineage>
</organism>
<feature type="chain" id="PRO_5047530143" evidence="1">
    <location>
        <begin position="31"/>
        <end position="105"/>
    </location>
</feature>
<dbReference type="Proteomes" id="UP001431181">
    <property type="component" value="Unassembled WGS sequence"/>
</dbReference>
<reference evidence="2" key="1">
    <citation type="submission" date="2022-11" db="EMBL/GenBank/DDBJ databases">
        <title>Marinomonas sp. nov., isolated from marine algae.</title>
        <authorList>
            <person name="Choi D.G."/>
            <person name="Kim J.M."/>
            <person name="Lee J.K."/>
            <person name="Baek J.H."/>
            <person name="Jeon C.O."/>
        </authorList>
    </citation>
    <scope>NUCLEOTIDE SEQUENCE</scope>
    <source>
        <strain evidence="2">KJ51-3</strain>
    </source>
</reference>
<proteinExistence type="predicted"/>
<accession>A0ABT3KGF6</accession>
<dbReference type="RefSeq" id="WP_265218818.1">
    <property type="nucleotide sequence ID" value="NZ_JAPEUL010000007.1"/>
</dbReference>
<dbReference type="InterPro" id="IPR010994">
    <property type="entry name" value="RuvA_2-like"/>
</dbReference>
<keyword evidence="3" id="KW-1185">Reference proteome</keyword>
<comment type="caution">
    <text evidence="2">The sequence shown here is derived from an EMBL/GenBank/DDBJ whole genome shotgun (WGS) entry which is preliminary data.</text>
</comment>
<dbReference type="InterPro" id="IPR004509">
    <property type="entry name" value="Competence_ComEA_HhH"/>
</dbReference>
<evidence type="ECO:0000256" key="1">
    <source>
        <dbReference type="SAM" id="SignalP"/>
    </source>
</evidence>
<feature type="signal peptide" evidence="1">
    <location>
        <begin position="1"/>
        <end position="30"/>
    </location>
</feature>
<dbReference type="InterPro" id="IPR051675">
    <property type="entry name" value="Endo/Exo/Phosphatase_dom_1"/>
</dbReference>
<dbReference type="Gene3D" id="1.10.150.280">
    <property type="entry name" value="AF1531-like domain"/>
    <property type="match status" value="1"/>
</dbReference>
<gene>
    <name evidence="2" type="ORF">ONZ52_11840</name>
</gene>
<dbReference type="EMBL" id="JAPEUL010000007">
    <property type="protein sequence ID" value="MCW4629610.1"/>
    <property type="molecule type" value="Genomic_DNA"/>
</dbReference>
<sequence>MTNLSRIFRTYISRSLFVAALSLVPFSLFAATPLDINTATAAEFAAVMSGVGAKKAEAIIAYRDANGRFESIDQLSEVKGIGDALLSRNKDLLRVSAAGDNASVN</sequence>
<dbReference type="PANTHER" id="PTHR21180:SF32">
    <property type="entry name" value="ENDONUCLEASE_EXONUCLEASE_PHOSPHATASE FAMILY DOMAIN-CONTAINING PROTEIN 1"/>
    <property type="match status" value="1"/>
</dbReference>
<dbReference type="NCBIfam" id="TIGR00426">
    <property type="entry name" value="competence protein ComEA helix-hairpin-helix repeat region"/>
    <property type="match status" value="1"/>
</dbReference>
<dbReference type="SUPFAM" id="SSF47781">
    <property type="entry name" value="RuvA domain 2-like"/>
    <property type="match status" value="1"/>
</dbReference>
<dbReference type="Pfam" id="PF12836">
    <property type="entry name" value="HHH_3"/>
    <property type="match status" value="1"/>
</dbReference>
<keyword evidence="1" id="KW-0732">Signal</keyword>
<dbReference type="PANTHER" id="PTHR21180">
    <property type="entry name" value="ENDONUCLEASE/EXONUCLEASE/PHOSPHATASE FAMILY DOMAIN-CONTAINING PROTEIN 1"/>
    <property type="match status" value="1"/>
</dbReference>
<evidence type="ECO:0000313" key="3">
    <source>
        <dbReference type="Proteomes" id="UP001431181"/>
    </source>
</evidence>